<feature type="domain" description="ATPase BadF/BadG/BcrA/BcrD type" evidence="5">
    <location>
        <begin position="322"/>
        <end position="579"/>
    </location>
</feature>
<dbReference type="InterPro" id="IPR008275">
    <property type="entry name" value="CoA_E_activase_dom"/>
</dbReference>
<dbReference type="InterPro" id="IPR043129">
    <property type="entry name" value="ATPase_NBD"/>
</dbReference>
<dbReference type="Proteomes" id="UP000422221">
    <property type="component" value="Unassembled WGS sequence"/>
</dbReference>
<dbReference type="GO" id="GO:0051536">
    <property type="term" value="F:iron-sulfur cluster binding"/>
    <property type="evidence" value="ECO:0007669"/>
    <property type="project" value="UniProtKB-KW"/>
</dbReference>
<dbReference type="Pfam" id="PF09989">
    <property type="entry name" value="DUF2229"/>
    <property type="match status" value="1"/>
</dbReference>
<dbReference type="InterPro" id="IPR002731">
    <property type="entry name" value="ATPase_BadF"/>
</dbReference>
<keyword evidence="2" id="KW-0479">Metal-binding</keyword>
<evidence type="ECO:0000313" key="8">
    <source>
        <dbReference type="Proteomes" id="UP000422221"/>
    </source>
</evidence>
<dbReference type="RefSeq" id="WP_130059028.1">
    <property type="nucleotide sequence ID" value="NZ_JADNPJ010000015.1"/>
</dbReference>
<dbReference type="Gene3D" id="3.30.420.40">
    <property type="match status" value="4"/>
</dbReference>
<evidence type="ECO:0000313" key="7">
    <source>
        <dbReference type="EMBL" id="KAA3766867.1"/>
    </source>
</evidence>
<gene>
    <name evidence="7" type="ORF">F3F73_08325</name>
</gene>
<dbReference type="NCBIfam" id="TIGR00241">
    <property type="entry name" value="CoA_E_activ"/>
    <property type="match status" value="1"/>
</dbReference>
<evidence type="ECO:0000256" key="4">
    <source>
        <dbReference type="ARBA" id="ARBA00023014"/>
    </source>
</evidence>
<dbReference type="PANTHER" id="PTHR32329:SF4">
    <property type="entry name" value="ACTIVATOR OF 2-HYDROXYACYL-COA DEHYDRATASE"/>
    <property type="match status" value="1"/>
</dbReference>
<dbReference type="SUPFAM" id="SSF53067">
    <property type="entry name" value="Actin-like ATPase domain"/>
    <property type="match status" value="2"/>
</dbReference>
<evidence type="ECO:0000256" key="1">
    <source>
        <dbReference type="ARBA" id="ARBA00001966"/>
    </source>
</evidence>
<keyword evidence="3" id="KW-0408">Iron</keyword>
<comment type="cofactor">
    <cofactor evidence="1">
        <name>[4Fe-4S] cluster</name>
        <dbReference type="ChEBI" id="CHEBI:49883"/>
    </cofactor>
</comment>
<evidence type="ECO:0000259" key="6">
    <source>
        <dbReference type="Pfam" id="PF09989"/>
    </source>
</evidence>
<evidence type="ECO:0000256" key="3">
    <source>
        <dbReference type="ARBA" id="ARBA00023004"/>
    </source>
</evidence>
<dbReference type="CDD" id="cd24035">
    <property type="entry name" value="ASKHA_NBD_O66634-like_rpt2"/>
    <property type="match status" value="1"/>
</dbReference>
<comment type="caution">
    <text evidence="7">The sequence shown here is derived from an EMBL/GenBank/DDBJ whole genome shotgun (WGS) entry which is preliminary data.</text>
</comment>
<reference evidence="7 8" key="1">
    <citation type="journal article" date="2019" name="Nat. Med.">
        <title>A library of human gut bacterial isolates paired with longitudinal multiomics data enables mechanistic microbiome research.</title>
        <authorList>
            <person name="Poyet M."/>
            <person name="Groussin M."/>
            <person name="Gibbons S.M."/>
            <person name="Avila-Pacheco J."/>
            <person name="Jiang X."/>
            <person name="Kearney S.M."/>
            <person name="Perrotta A.R."/>
            <person name="Berdy B."/>
            <person name="Zhao S."/>
            <person name="Lieberman T.D."/>
            <person name="Swanson P.K."/>
            <person name="Smith M."/>
            <person name="Roesemann S."/>
            <person name="Alexander J.E."/>
            <person name="Rich S.A."/>
            <person name="Livny J."/>
            <person name="Vlamakis H."/>
            <person name="Clish C."/>
            <person name="Bullock K."/>
            <person name="Deik A."/>
            <person name="Scott J."/>
            <person name="Pierce K.A."/>
            <person name="Xavier R.J."/>
            <person name="Alm E.J."/>
        </authorList>
    </citation>
    <scope>NUCLEOTIDE SEQUENCE [LARGE SCALE GENOMIC DNA]</scope>
    <source>
        <strain evidence="7 8">BIOML-A10</strain>
    </source>
</reference>
<proteinExistence type="predicted"/>
<evidence type="ECO:0000256" key="2">
    <source>
        <dbReference type="ARBA" id="ARBA00022723"/>
    </source>
</evidence>
<feature type="domain" description="DUF2229" evidence="6">
    <location>
        <begin position="669"/>
        <end position="881"/>
    </location>
</feature>
<keyword evidence="4" id="KW-0411">Iron-sulfur</keyword>
<evidence type="ECO:0000259" key="5">
    <source>
        <dbReference type="Pfam" id="PF01869"/>
    </source>
</evidence>
<dbReference type="InterPro" id="IPR018709">
    <property type="entry name" value="CoA_activase_DUF2229"/>
</dbReference>
<sequence>MFRIGFDIGSTTAKMVVLDENGNIVFSKYERHNAKVKETVISFLKELLSQVGDEEISIRITGSIGMGVSEKCAISFVQEVVAAAKAIQKDHPAMASMIDIGGEDAKVVFFKDGEPTDLRMNGNCAGGTGAFIDQMAIILGVDVNELNALAMHADQVYPIASRCGVFCKTDIQNLIAKNVSRENIAASIFHAVAVQTVITLAHGYDIKVPVLFCGGPLTFIPALRKAFINYLSLDEKDVILPDHGTLLPALGTALSNTDQDECYKLSHLLEKIDKSLGTSSHASTDLKAIFENETEYTAWKNRMAGNKIKKAEMKAGEQDVFIGIDSGSTTTKIVVIDTDSRLLYSYYNNNGGNAIKTVEEGLNELYETCRKRGAILHIKGSCSTGYGEDLIKSAFQLHSGIIETIAHYMAAQYLDKQVSFILDIGGQDMKAIFVNKGVIDRIEINEACSSGCGSFIETFARSLGYTVSDFSLAACRSSVPSNLGTRCTVFMNSKVKQELRDGATVNDIAAGLAYSVVKNCLYKVLKLKDISTLGKNIVVQGGTMRNDAIVRALEILTGAEVSRCDKPELMGAFGCALHAMQHQGVSIRLDEIIAKAQYTSRFLRCKGCDNQCLVTCYQFGNGKKYYSGNRCEKVFTNGENNGCKGENVYHQKNELLFNRNTEIIHPRMTIGIPRCLNMYEEYPFWHTLFTACDIQVCLSDVSNFLSYENSARMVMSDNICFPAKLVHSHINNLLQKKVDRIFMPFVVFEKKDKEQNSYNCPIVSGYSEVIKSVDSGCVPIDSPVITFKDRKLLFKQCRDFLIGLNVDINTIRTAFKKAEYEQAAFEKEIVSYNEKVLQDIGKNKTLTVMLAGRPYHSDPLIQHKISDMIAEMGVHVITDDLVRDKEVGIDDIHFVAQWAYTNRILKAAKWCATQGKEIQFIEMTSFGCGPDAFLVDEVREVLMRHNKSLTLLKLDDISNIGSMKLRVRSMIESLKLIDEHPAETPDIKDFVTVPIYDQTYRNRKILVPFFTPFMSPLIPSILKVAGYDVENLPLSNSESCEWGLKYANNEVCYPATLIVGDIIKAFKSKKYDPAKTAVAITQTGGQCRASNYISLIKKALIDAGYTDVPVISISFGGGIENNQPGFSVNWLKILPVAFYSILYSDCIAKFYYGSVVREKEKGISARLRDQYLELAAEAIGRRDTKQLLLLLQSAADEFNAACMDCDAPKIGVVGEIFLKFNPFAQKNLIDWLIEKGVEVVPPILSNFFMQSFVNRKVNVEAHVENRQLSDLVLNGGYRIARKQINKINAIAARFRYFVPFGDIFEEAEETKKLVSLHAQFGEGWLLPAEIVAFAREGVNNVISLQPFGCIANHIVAKGIEKRVRNFYPDINFLSLDFDSGVSEVNIVNRMLLFMDNLKK</sequence>
<dbReference type="InterPro" id="IPR051805">
    <property type="entry name" value="Dehydratase_Activator_Redct"/>
</dbReference>
<feature type="domain" description="ATPase BadF/BadG/BcrA/BcrD type" evidence="5">
    <location>
        <begin position="4"/>
        <end position="254"/>
    </location>
</feature>
<dbReference type="GO" id="GO:0046872">
    <property type="term" value="F:metal ion binding"/>
    <property type="evidence" value="ECO:0007669"/>
    <property type="project" value="UniProtKB-KW"/>
</dbReference>
<dbReference type="EMBL" id="VWMK01000006">
    <property type="protein sequence ID" value="KAA3766867.1"/>
    <property type="molecule type" value="Genomic_DNA"/>
</dbReference>
<dbReference type="CDD" id="cd24034">
    <property type="entry name" value="ASKHA_NBD_O66634-like_rpt1"/>
    <property type="match status" value="1"/>
</dbReference>
<dbReference type="Pfam" id="PF01869">
    <property type="entry name" value="BcrAD_BadFG"/>
    <property type="match status" value="2"/>
</dbReference>
<name>A0A7J4XKF7_9BACE</name>
<dbReference type="PANTHER" id="PTHR32329">
    <property type="entry name" value="BIFUNCTIONAL PROTEIN [INCLUDES 2-HYDROXYACYL-COA DEHYDRATASE (N-TER) AND ITS ACTIVATOR DOMAIN (C_TERM)-RELATED"/>
    <property type="match status" value="1"/>
</dbReference>
<protein>
    <submittedName>
        <fullName evidence="7">2-hydroxyglutaryl-CoA dehydratase</fullName>
    </submittedName>
</protein>
<accession>A0A7J4XKF7</accession>
<organism evidence="7 8">
    <name type="scientific">Bacteroides salyersiae</name>
    <dbReference type="NCBI Taxonomy" id="291644"/>
    <lineage>
        <taxon>Bacteria</taxon>
        <taxon>Pseudomonadati</taxon>
        <taxon>Bacteroidota</taxon>
        <taxon>Bacteroidia</taxon>
        <taxon>Bacteroidales</taxon>
        <taxon>Bacteroidaceae</taxon>
        <taxon>Bacteroides</taxon>
    </lineage>
</organism>